<dbReference type="PANTHER" id="PTHR10131:SF94">
    <property type="entry name" value="TNF RECEPTOR-ASSOCIATED FACTOR 4"/>
    <property type="match status" value="1"/>
</dbReference>
<gene>
    <name evidence="6" type="primary">ORF25652</name>
</gene>
<dbReference type="EMBL" id="HACG01008760">
    <property type="protein sequence ID" value="CEK55625.1"/>
    <property type="molecule type" value="Transcribed_RNA"/>
</dbReference>
<dbReference type="InterPro" id="IPR001293">
    <property type="entry name" value="Znf_TRAF"/>
</dbReference>
<keyword evidence="1 4" id="KW-0479">Metal-binding</keyword>
<feature type="zinc finger region" description="TRAF-type" evidence="4">
    <location>
        <begin position="3"/>
        <end position="50"/>
    </location>
</feature>
<evidence type="ECO:0000256" key="3">
    <source>
        <dbReference type="ARBA" id="ARBA00022833"/>
    </source>
</evidence>
<protein>
    <recommendedName>
        <fullName evidence="5">TRAF-type domain-containing protein</fullName>
    </recommendedName>
</protein>
<accession>A0A0B6YJD1</accession>
<keyword evidence="3 4" id="KW-0862">Zinc</keyword>
<evidence type="ECO:0000256" key="1">
    <source>
        <dbReference type="ARBA" id="ARBA00022723"/>
    </source>
</evidence>
<evidence type="ECO:0000256" key="4">
    <source>
        <dbReference type="PROSITE-ProRule" id="PRU00207"/>
    </source>
</evidence>
<dbReference type="InterPro" id="IPR013083">
    <property type="entry name" value="Znf_RING/FYVE/PHD"/>
</dbReference>
<dbReference type="PROSITE" id="PS50145">
    <property type="entry name" value="ZF_TRAF"/>
    <property type="match status" value="1"/>
</dbReference>
<dbReference type="Gene3D" id="3.30.40.10">
    <property type="entry name" value="Zinc/RING finger domain, C3HC4 (zinc finger)"/>
    <property type="match status" value="1"/>
</dbReference>
<evidence type="ECO:0000313" key="6">
    <source>
        <dbReference type="EMBL" id="CEK55625.1"/>
    </source>
</evidence>
<evidence type="ECO:0000259" key="5">
    <source>
        <dbReference type="PROSITE" id="PS50145"/>
    </source>
</evidence>
<organism evidence="6">
    <name type="scientific">Arion vulgaris</name>
    <dbReference type="NCBI Taxonomy" id="1028688"/>
    <lineage>
        <taxon>Eukaryota</taxon>
        <taxon>Metazoa</taxon>
        <taxon>Spiralia</taxon>
        <taxon>Lophotrochozoa</taxon>
        <taxon>Mollusca</taxon>
        <taxon>Gastropoda</taxon>
        <taxon>Heterobranchia</taxon>
        <taxon>Euthyneura</taxon>
        <taxon>Panpulmonata</taxon>
        <taxon>Eupulmonata</taxon>
        <taxon>Stylommatophora</taxon>
        <taxon>Helicina</taxon>
        <taxon>Arionoidea</taxon>
        <taxon>Arionidae</taxon>
        <taxon>Arion</taxon>
    </lineage>
</organism>
<proteinExistence type="predicted"/>
<dbReference type="GO" id="GO:0008270">
    <property type="term" value="F:zinc ion binding"/>
    <property type="evidence" value="ECO:0007669"/>
    <property type="project" value="UniProtKB-KW"/>
</dbReference>
<name>A0A0B6YJD1_9EUPU</name>
<keyword evidence="2 4" id="KW-0863">Zinc-finger</keyword>
<dbReference type="GO" id="GO:0043122">
    <property type="term" value="P:regulation of canonical NF-kappaB signal transduction"/>
    <property type="evidence" value="ECO:0007669"/>
    <property type="project" value="TreeGrafter"/>
</dbReference>
<reference evidence="6" key="1">
    <citation type="submission" date="2014-12" db="EMBL/GenBank/DDBJ databases">
        <title>Insight into the proteome of Arion vulgaris.</title>
        <authorList>
            <person name="Aradska J."/>
            <person name="Bulat T."/>
            <person name="Smidak R."/>
            <person name="Sarate P."/>
            <person name="Gangsoo J."/>
            <person name="Sialana F."/>
            <person name="Bilban M."/>
            <person name="Lubec G."/>
        </authorList>
    </citation>
    <scope>NUCLEOTIDE SEQUENCE</scope>
    <source>
        <tissue evidence="6">Skin</tissue>
    </source>
</reference>
<dbReference type="AlphaFoldDB" id="A0A0B6YJD1"/>
<dbReference type="Pfam" id="PF02176">
    <property type="entry name" value="zf-TRAF"/>
    <property type="match status" value="1"/>
</dbReference>
<sequence>TEHDLELCPEAPVTCPYACGRQDLKRRLLDDHKAICPKKPAECQFKILGCAFTGNTEEVKRHEQDVGAHFQVLLECFTIYRMQTRDLQKEIEDLRKSAEELKRNQE</sequence>
<feature type="non-terminal residue" evidence="6">
    <location>
        <position position="106"/>
    </location>
</feature>
<evidence type="ECO:0000256" key="2">
    <source>
        <dbReference type="ARBA" id="ARBA00022771"/>
    </source>
</evidence>
<dbReference type="PANTHER" id="PTHR10131">
    <property type="entry name" value="TNF RECEPTOR ASSOCIATED FACTOR"/>
    <property type="match status" value="1"/>
</dbReference>
<feature type="domain" description="TRAF-type" evidence="5">
    <location>
        <begin position="3"/>
        <end position="50"/>
    </location>
</feature>
<feature type="non-terminal residue" evidence="6">
    <location>
        <position position="1"/>
    </location>
</feature>
<dbReference type="SUPFAM" id="SSF49599">
    <property type="entry name" value="TRAF domain-like"/>
    <property type="match status" value="1"/>
</dbReference>